<dbReference type="SUPFAM" id="SSF55729">
    <property type="entry name" value="Acyl-CoA N-acyltransferases (Nat)"/>
    <property type="match status" value="1"/>
</dbReference>
<name>A0ABR7CXY6_9BACT</name>
<evidence type="ECO:0000313" key="2">
    <source>
        <dbReference type="EMBL" id="MBC5620538.1"/>
    </source>
</evidence>
<evidence type="ECO:0000259" key="1">
    <source>
        <dbReference type="PROSITE" id="PS51186"/>
    </source>
</evidence>
<evidence type="ECO:0000313" key="3">
    <source>
        <dbReference type="Proteomes" id="UP000646484"/>
    </source>
</evidence>
<protein>
    <submittedName>
        <fullName evidence="2">GNAT family N-acetyltransferase</fullName>
    </submittedName>
</protein>
<accession>A0ABR7CXY6</accession>
<dbReference type="Gene3D" id="3.40.630.30">
    <property type="match status" value="1"/>
</dbReference>
<organism evidence="2 3">
    <name type="scientific">Butyricimonas hominis</name>
    <dbReference type="NCBI Taxonomy" id="2763032"/>
    <lineage>
        <taxon>Bacteria</taxon>
        <taxon>Pseudomonadati</taxon>
        <taxon>Bacteroidota</taxon>
        <taxon>Bacteroidia</taxon>
        <taxon>Bacteroidales</taxon>
        <taxon>Odoribacteraceae</taxon>
        <taxon>Butyricimonas</taxon>
    </lineage>
</organism>
<dbReference type="Pfam" id="PF00583">
    <property type="entry name" value="Acetyltransf_1"/>
    <property type="match status" value="1"/>
</dbReference>
<gene>
    <name evidence="2" type="ORF">H8S64_05455</name>
</gene>
<keyword evidence="3" id="KW-1185">Reference proteome</keyword>
<reference evidence="2 3" key="1">
    <citation type="submission" date="2020-08" db="EMBL/GenBank/DDBJ databases">
        <title>Genome public.</title>
        <authorList>
            <person name="Liu C."/>
            <person name="Sun Q."/>
        </authorList>
    </citation>
    <scope>NUCLEOTIDE SEQUENCE [LARGE SCALE GENOMIC DNA]</scope>
    <source>
        <strain evidence="2 3">NSJ-56</strain>
    </source>
</reference>
<dbReference type="PANTHER" id="PTHR43617">
    <property type="entry name" value="L-AMINO ACID N-ACETYLTRANSFERASE"/>
    <property type="match status" value="1"/>
</dbReference>
<dbReference type="InterPro" id="IPR016181">
    <property type="entry name" value="Acyl_CoA_acyltransferase"/>
</dbReference>
<dbReference type="InterPro" id="IPR050276">
    <property type="entry name" value="MshD_Acetyltransferase"/>
</dbReference>
<sequence length="173" mass="19404">MIIEKGTAADINELEQLYNDLNDFLASDINHPGWIKGVYPVRENAEKGVKEGNLYVARCDGQIIGSIILNHHPEEAYKIAPWGIDSDYSKIFVIHTLVVHPDFLKAGIGKKLISFACESGKEQGMTAIRLDVYVNNIPAIKLYEKFGFKHVATVDLGLGEYGLHKFQLYEKIL</sequence>
<comment type="caution">
    <text evidence="2">The sequence shown here is derived from an EMBL/GenBank/DDBJ whole genome shotgun (WGS) entry which is preliminary data.</text>
</comment>
<dbReference type="CDD" id="cd04301">
    <property type="entry name" value="NAT_SF"/>
    <property type="match status" value="1"/>
</dbReference>
<dbReference type="PROSITE" id="PS51186">
    <property type="entry name" value="GNAT"/>
    <property type="match status" value="1"/>
</dbReference>
<dbReference type="RefSeq" id="WP_186975281.1">
    <property type="nucleotide sequence ID" value="NZ_JACOOH010000002.1"/>
</dbReference>
<dbReference type="EMBL" id="JACOOH010000002">
    <property type="protein sequence ID" value="MBC5620538.1"/>
    <property type="molecule type" value="Genomic_DNA"/>
</dbReference>
<proteinExistence type="predicted"/>
<feature type="domain" description="N-acetyltransferase" evidence="1">
    <location>
        <begin position="1"/>
        <end position="173"/>
    </location>
</feature>
<dbReference type="InterPro" id="IPR000182">
    <property type="entry name" value="GNAT_dom"/>
</dbReference>
<dbReference type="Proteomes" id="UP000646484">
    <property type="component" value="Unassembled WGS sequence"/>
</dbReference>